<dbReference type="InterPro" id="IPR007400">
    <property type="entry name" value="PrpF-like"/>
</dbReference>
<comment type="similarity">
    <text evidence="1">Belongs to the PrpF family.</text>
</comment>
<sequence>MKVPNPLPASFFRGGTSKGVYINRTHLPASKLLWDPIFLGIMGSPDPIHARQLNGMGGGVSSLSKVCVVGAPSRELRSRFPGLDVAYAFAQVGIRDGIVDYSGNCGNLSTMIGDQTKSWIPVLDLDQTSLAGVPGRASKIVLDFISPGGAATGKLLPTGNPVDTLQVDFPPRSGLSIRASLVDATNPTVFIAFQDLLEILDVPSNTAIDYSDTDVVNITEAIRKAGAIRMGLDPSVQGQPKIAILSPPGTDADINVHALSMGVLHRACPATLALCLGVASKIRGSLAWDLVPSSKTRAPDSLVNLKHPSGILSVGASVDANGEVLSARAVGTGRRLMTGSVWW</sequence>
<evidence type="ECO:0000256" key="1">
    <source>
        <dbReference type="ARBA" id="ARBA00007673"/>
    </source>
</evidence>
<dbReference type="Gene3D" id="3.10.310.10">
    <property type="entry name" value="Diaminopimelate Epimerase, Chain A, domain 1"/>
    <property type="match status" value="3"/>
</dbReference>
<comment type="caution">
    <text evidence="3">The sequence shown here is derived from an EMBL/GenBank/DDBJ whole genome shotgun (WGS) entry which is preliminary data.</text>
</comment>
<dbReference type="GO" id="GO:0016853">
    <property type="term" value="F:isomerase activity"/>
    <property type="evidence" value="ECO:0007669"/>
    <property type="project" value="UniProtKB-KW"/>
</dbReference>
<organism evidence="3 4">
    <name type="scientific">Thelephora terrestris</name>
    <dbReference type="NCBI Taxonomy" id="56493"/>
    <lineage>
        <taxon>Eukaryota</taxon>
        <taxon>Fungi</taxon>
        <taxon>Dikarya</taxon>
        <taxon>Basidiomycota</taxon>
        <taxon>Agaricomycotina</taxon>
        <taxon>Agaricomycetes</taxon>
        <taxon>Thelephorales</taxon>
        <taxon>Thelephoraceae</taxon>
        <taxon>Thelephora</taxon>
    </lineage>
</organism>
<evidence type="ECO:0008006" key="5">
    <source>
        <dbReference type="Google" id="ProtNLM"/>
    </source>
</evidence>
<protein>
    <recommendedName>
        <fullName evidence="5">DUF453-domain-containing protein</fullName>
    </recommendedName>
</protein>
<evidence type="ECO:0000313" key="3">
    <source>
        <dbReference type="EMBL" id="KAF9778898.1"/>
    </source>
</evidence>
<keyword evidence="4" id="KW-1185">Reference proteome</keyword>
<name>A0A9P6L1V1_9AGAM</name>
<accession>A0A9P6L1V1</accession>
<dbReference type="Pfam" id="PF04303">
    <property type="entry name" value="PrpF"/>
    <property type="match status" value="2"/>
</dbReference>
<dbReference type="PANTHER" id="PTHR43709">
    <property type="entry name" value="ACONITATE ISOMERASE-RELATED"/>
    <property type="match status" value="1"/>
</dbReference>
<dbReference type="PANTHER" id="PTHR43709:SF2">
    <property type="entry name" value="DUF453 DOMAIN PROTEIN (AFU_ORTHOLOGUE AFUA_6G00360)"/>
    <property type="match status" value="1"/>
</dbReference>
<dbReference type="EMBL" id="WIUZ02000021">
    <property type="protein sequence ID" value="KAF9778898.1"/>
    <property type="molecule type" value="Genomic_DNA"/>
</dbReference>
<dbReference type="OrthoDB" id="10267539at2759"/>
<reference evidence="3" key="1">
    <citation type="journal article" date="2020" name="Nat. Commun.">
        <title>Large-scale genome sequencing of mycorrhizal fungi provides insights into the early evolution of symbiotic traits.</title>
        <authorList>
            <person name="Miyauchi S."/>
            <person name="Kiss E."/>
            <person name="Kuo A."/>
            <person name="Drula E."/>
            <person name="Kohler A."/>
            <person name="Sanchez-Garcia M."/>
            <person name="Morin E."/>
            <person name="Andreopoulos B."/>
            <person name="Barry K.W."/>
            <person name="Bonito G."/>
            <person name="Buee M."/>
            <person name="Carver A."/>
            <person name="Chen C."/>
            <person name="Cichocki N."/>
            <person name="Clum A."/>
            <person name="Culley D."/>
            <person name="Crous P.W."/>
            <person name="Fauchery L."/>
            <person name="Girlanda M."/>
            <person name="Hayes R.D."/>
            <person name="Keri Z."/>
            <person name="LaButti K."/>
            <person name="Lipzen A."/>
            <person name="Lombard V."/>
            <person name="Magnuson J."/>
            <person name="Maillard F."/>
            <person name="Murat C."/>
            <person name="Nolan M."/>
            <person name="Ohm R.A."/>
            <person name="Pangilinan J."/>
            <person name="Pereira M.F."/>
            <person name="Perotto S."/>
            <person name="Peter M."/>
            <person name="Pfister S."/>
            <person name="Riley R."/>
            <person name="Sitrit Y."/>
            <person name="Stielow J.B."/>
            <person name="Szollosi G."/>
            <person name="Zifcakova L."/>
            <person name="Stursova M."/>
            <person name="Spatafora J.W."/>
            <person name="Tedersoo L."/>
            <person name="Vaario L.M."/>
            <person name="Yamada A."/>
            <person name="Yan M."/>
            <person name="Wang P."/>
            <person name="Xu J."/>
            <person name="Bruns T."/>
            <person name="Baldrian P."/>
            <person name="Vilgalys R."/>
            <person name="Dunand C."/>
            <person name="Henrissat B."/>
            <person name="Grigoriev I.V."/>
            <person name="Hibbett D."/>
            <person name="Nagy L.G."/>
            <person name="Martin F.M."/>
        </authorList>
    </citation>
    <scope>NUCLEOTIDE SEQUENCE</scope>
    <source>
        <strain evidence="3">UH-Tt-Lm1</strain>
    </source>
</reference>
<proteinExistence type="inferred from homology"/>
<dbReference type="Proteomes" id="UP000736335">
    <property type="component" value="Unassembled WGS sequence"/>
</dbReference>
<evidence type="ECO:0000256" key="2">
    <source>
        <dbReference type="ARBA" id="ARBA00023235"/>
    </source>
</evidence>
<gene>
    <name evidence="3" type="ORF">BJ322DRAFT_1206191</name>
</gene>
<keyword evidence="2" id="KW-0413">Isomerase</keyword>
<reference evidence="3" key="2">
    <citation type="submission" date="2020-11" db="EMBL/GenBank/DDBJ databases">
        <authorList>
            <consortium name="DOE Joint Genome Institute"/>
            <person name="Kuo A."/>
            <person name="Miyauchi S."/>
            <person name="Kiss E."/>
            <person name="Drula E."/>
            <person name="Kohler A."/>
            <person name="Sanchez-Garcia M."/>
            <person name="Andreopoulos B."/>
            <person name="Barry K.W."/>
            <person name="Bonito G."/>
            <person name="Buee M."/>
            <person name="Carver A."/>
            <person name="Chen C."/>
            <person name="Cichocki N."/>
            <person name="Clum A."/>
            <person name="Culley D."/>
            <person name="Crous P.W."/>
            <person name="Fauchery L."/>
            <person name="Girlanda M."/>
            <person name="Hayes R."/>
            <person name="Keri Z."/>
            <person name="Labutti K."/>
            <person name="Lipzen A."/>
            <person name="Lombard V."/>
            <person name="Magnuson J."/>
            <person name="Maillard F."/>
            <person name="Morin E."/>
            <person name="Murat C."/>
            <person name="Nolan M."/>
            <person name="Ohm R."/>
            <person name="Pangilinan J."/>
            <person name="Pereira M."/>
            <person name="Perotto S."/>
            <person name="Peter M."/>
            <person name="Riley R."/>
            <person name="Sitrit Y."/>
            <person name="Stielow B."/>
            <person name="Szollosi G."/>
            <person name="Zifcakova L."/>
            <person name="Stursova M."/>
            <person name="Spatafora J.W."/>
            <person name="Tedersoo L."/>
            <person name="Vaario L.-M."/>
            <person name="Yamada A."/>
            <person name="Yan M."/>
            <person name="Wang P."/>
            <person name="Xu J."/>
            <person name="Bruns T."/>
            <person name="Baldrian P."/>
            <person name="Vilgalys R."/>
            <person name="Henrissat B."/>
            <person name="Grigoriev I.V."/>
            <person name="Hibbett D."/>
            <person name="Nagy L.G."/>
            <person name="Martin F.M."/>
        </authorList>
    </citation>
    <scope>NUCLEOTIDE SEQUENCE</scope>
    <source>
        <strain evidence="3">UH-Tt-Lm1</strain>
    </source>
</reference>
<evidence type="ECO:0000313" key="4">
    <source>
        <dbReference type="Proteomes" id="UP000736335"/>
    </source>
</evidence>
<dbReference type="SUPFAM" id="SSF54506">
    <property type="entry name" value="Diaminopimelate epimerase-like"/>
    <property type="match status" value="2"/>
</dbReference>
<dbReference type="AlphaFoldDB" id="A0A9P6L1V1"/>